<gene>
    <name evidence="16" type="ORF">N476_19790</name>
</gene>
<evidence type="ECO:0000256" key="10">
    <source>
        <dbReference type="ARBA" id="ARBA00023098"/>
    </source>
</evidence>
<keyword evidence="9" id="KW-1133">Transmembrane helix</keyword>
<keyword evidence="5" id="KW-1003">Cell membrane</keyword>
<accession>A0A161Y326</accession>
<evidence type="ECO:0000256" key="1">
    <source>
        <dbReference type="ARBA" id="ARBA00003280"/>
    </source>
</evidence>
<dbReference type="SUPFAM" id="SSF158855">
    <property type="entry name" value="Lipase chaperone-like"/>
    <property type="match status" value="1"/>
</dbReference>
<keyword evidence="11" id="KW-0472">Membrane</keyword>
<evidence type="ECO:0000256" key="5">
    <source>
        <dbReference type="ARBA" id="ARBA00022475"/>
    </source>
</evidence>
<dbReference type="GO" id="GO:0006457">
    <property type="term" value="P:protein folding"/>
    <property type="evidence" value="ECO:0007669"/>
    <property type="project" value="InterPro"/>
</dbReference>
<evidence type="ECO:0000256" key="3">
    <source>
        <dbReference type="ARBA" id="ARBA00010358"/>
    </source>
</evidence>
<evidence type="ECO:0000256" key="14">
    <source>
        <dbReference type="ARBA" id="ARBA00031542"/>
    </source>
</evidence>
<organism evidence="16 17">
    <name type="scientific">Pseudoalteromonas luteoviolacea H33</name>
    <dbReference type="NCBI Taxonomy" id="1365251"/>
    <lineage>
        <taxon>Bacteria</taxon>
        <taxon>Pseudomonadati</taxon>
        <taxon>Pseudomonadota</taxon>
        <taxon>Gammaproteobacteria</taxon>
        <taxon>Alteromonadales</taxon>
        <taxon>Pseudoalteromonadaceae</taxon>
        <taxon>Pseudoalteromonas</taxon>
    </lineage>
</organism>
<evidence type="ECO:0000256" key="7">
    <source>
        <dbReference type="ARBA" id="ARBA00022692"/>
    </source>
</evidence>
<dbReference type="RefSeq" id="WP_063362622.1">
    <property type="nucleotide sequence ID" value="NZ_AUXZ01000082.1"/>
</dbReference>
<evidence type="ECO:0000256" key="2">
    <source>
        <dbReference type="ARBA" id="ARBA00004383"/>
    </source>
</evidence>
<dbReference type="GO" id="GO:0051082">
    <property type="term" value="F:unfolded protein binding"/>
    <property type="evidence" value="ECO:0007669"/>
    <property type="project" value="InterPro"/>
</dbReference>
<keyword evidence="8" id="KW-0442">Lipid degradation</keyword>
<evidence type="ECO:0000256" key="11">
    <source>
        <dbReference type="ARBA" id="ARBA00023136"/>
    </source>
</evidence>
<proteinExistence type="inferred from homology"/>
<comment type="subcellular location">
    <subcellularLocation>
        <location evidence="2">Cell inner membrane</location>
        <topology evidence="2">Single-pass membrane protein</topology>
        <orientation evidence="2">Periplasmic side</orientation>
    </subcellularLocation>
</comment>
<evidence type="ECO:0000256" key="4">
    <source>
        <dbReference type="ARBA" id="ARBA00019692"/>
    </source>
</evidence>
<dbReference type="Proteomes" id="UP000076503">
    <property type="component" value="Unassembled WGS sequence"/>
</dbReference>
<dbReference type="PATRIC" id="fig|1365251.3.peg.3272"/>
<dbReference type="AlphaFoldDB" id="A0A161Y326"/>
<keyword evidence="12" id="KW-0143">Chaperone</keyword>
<evidence type="ECO:0000313" key="17">
    <source>
        <dbReference type="Proteomes" id="UP000076503"/>
    </source>
</evidence>
<evidence type="ECO:0000256" key="15">
    <source>
        <dbReference type="ARBA" id="ARBA00033028"/>
    </source>
</evidence>
<evidence type="ECO:0000256" key="9">
    <source>
        <dbReference type="ARBA" id="ARBA00022989"/>
    </source>
</evidence>
<dbReference type="EMBL" id="AUXZ01000082">
    <property type="protein sequence ID" value="KZN49293.1"/>
    <property type="molecule type" value="Genomic_DNA"/>
</dbReference>
<sequence length="295" mass="34293">MKGKHLLTLTIAGALCALVMWHFNTNTQSAEQIVLHYPTVQKLNVQKPKTRATTKVPISSNPTPICSTVTKSHKTYIDDWLVKLQHKQQVESWPQCIEQLPICLRSLAHDYMSYKMALTKVDPFLNIHERFEALTALQRQYFSQQVINAWFEDENSWHTHTLTRWQILSDKTLSEDMRKSLLDAHISQLPDAQRQVIESSQRFLTLKNNWHSMDYNQLSTNFGGEAAERLIALQLKQKQWQHRIRHYKQAYQAIVAQGALEQQDARISALKHNLFDSNELKRLDVILAREQAQSP</sequence>
<dbReference type="InterPro" id="IPR004961">
    <property type="entry name" value="Lipase_chaperone"/>
</dbReference>
<keyword evidence="10" id="KW-0443">Lipid metabolism</keyword>
<name>A0A161Y326_9GAMM</name>
<keyword evidence="6" id="KW-0997">Cell inner membrane</keyword>
<keyword evidence="7" id="KW-0812">Transmembrane</keyword>
<comment type="function">
    <text evidence="1">May be involved in the folding of the extracellular lipase during its passage through the periplasm.</text>
</comment>
<comment type="similarity">
    <text evidence="3">Belongs to the lipase chaperone family.</text>
</comment>
<evidence type="ECO:0000256" key="13">
    <source>
        <dbReference type="ARBA" id="ARBA00030948"/>
    </source>
</evidence>
<reference evidence="16 17" key="1">
    <citation type="submission" date="2013-07" db="EMBL/GenBank/DDBJ databases">
        <title>Comparative Genomic and Metabolomic Analysis of Twelve Strains of Pseudoalteromonas luteoviolacea.</title>
        <authorList>
            <person name="Vynne N.G."/>
            <person name="Mansson M."/>
            <person name="Gram L."/>
        </authorList>
    </citation>
    <scope>NUCLEOTIDE SEQUENCE [LARGE SCALE GENOMIC DNA]</scope>
    <source>
        <strain evidence="16 17">H33</strain>
    </source>
</reference>
<dbReference type="GO" id="GO:0016042">
    <property type="term" value="P:lipid catabolic process"/>
    <property type="evidence" value="ECO:0007669"/>
    <property type="project" value="UniProtKB-KW"/>
</dbReference>
<protein>
    <recommendedName>
        <fullName evidence="4">Lipase chaperone</fullName>
    </recommendedName>
    <alternativeName>
        <fullName evidence="15">Lipase foldase</fullName>
    </alternativeName>
    <alternativeName>
        <fullName evidence="13">Lipase helper protein</fullName>
    </alternativeName>
    <alternativeName>
        <fullName evidence="14">Lipase modulator</fullName>
    </alternativeName>
</protein>
<evidence type="ECO:0000256" key="6">
    <source>
        <dbReference type="ARBA" id="ARBA00022519"/>
    </source>
</evidence>
<dbReference type="Pfam" id="PF03280">
    <property type="entry name" value="Lipase_chap"/>
    <property type="match status" value="1"/>
</dbReference>
<dbReference type="GO" id="GO:0005886">
    <property type="term" value="C:plasma membrane"/>
    <property type="evidence" value="ECO:0007669"/>
    <property type="project" value="UniProtKB-SubCell"/>
</dbReference>
<evidence type="ECO:0000256" key="12">
    <source>
        <dbReference type="ARBA" id="ARBA00023186"/>
    </source>
</evidence>
<comment type="caution">
    <text evidence="16">The sequence shown here is derived from an EMBL/GenBank/DDBJ whole genome shotgun (WGS) entry which is preliminary data.</text>
</comment>
<evidence type="ECO:0000313" key="16">
    <source>
        <dbReference type="EMBL" id="KZN49293.1"/>
    </source>
</evidence>
<evidence type="ECO:0000256" key="8">
    <source>
        <dbReference type="ARBA" id="ARBA00022963"/>
    </source>
</evidence>
<dbReference type="OrthoDB" id="6292024at2"/>